<evidence type="ECO:0000313" key="2">
    <source>
        <dbReference type="EMBL" id="TCK21577.1"/>
    </source>
</evidence>
<keyword evidence="1" id="KW-0812">Transmembrane</keyword>
<keyword evidence="1" id="KW-0472">Membrane</keyword>
<keyword evidence="1" id="KW-1133">Transmembrane helix</keyword>
<feature type="transmembrane region" description="Helical" evidence="1">
    <location>
        <begin position="41"/>
        <end position="63"/>
    </location>
</feature>
<dbReference type="EMBL" id="SMFZ01000002">
    <property type="protein sequence ID" value="TCK21577.1"/>
    <property type="molecule type" value="Genomic_DNA"/>
</dbReference>
<feature type="transmembrane region" description="Helical" evidence="1">
    <location>
        <begin position="70"/>
        <end position="89"/>
    </location>
</feature>
<accession>A0A4R1HH97</accession>
<evidence type="ECO:0008006" key="4">
    <source>
        <dbReference type="Google" id="ProtNLM"/>
    </source>
</evidence>
<evidence type="ECO:0000256" key="1">
    <source>
        <dbReference type="SAM" id="Phobius"/>
    </source>
</evidence>
<dbReference type="Proteomes" id="UP000295560">
    <property type="component" value="Unassembled WGS sequence"/>
</dbReference>
<name>A0A4R1HH97_PSEEN</name>
<dbReference type="RefSeq" id="WP_132430312.1">
    <property type="nucleotide sequence ID" value="NZ_SMFZ01000002.1"/>
</dbReference>
<evidence type="ECO:0000313" key="3">
    <source>
        <dbReference type="Proteomes" id="UP000295560"/>
    </source>
</evidence>
<comment type="caution">
    <text evidence="2">The sequence shown here is derived from an EMBL/GenBank/DDBJ whole genome shotgun (WGS) entry which is preliminary data.</text>
</comment>
<dbReference type="AlphaFoldDB" id="A0A4R1HH97"/>
<sequence>MRAWVVTAAVLAFLHAGVSLLGAVGMGLTADNAEPMSTSEALGVAGAVALMAVATGVCAILALTGRPRPLLAAAVVSLVISAYVAFRVASNPGGYQLPLIFAVLPVAVLVALVVGFTRRPVPA</sequence>
<proteinExistence type="predicted"/>
<keyword evidence="3" id="KW-1185">Reference proteome</keyword>
<organism evidence="2 3">
    <name type="scientific">Pseudonocardia endophytica</name>
    <dbReference type="NCBI Taxonomy" id="401976"/>
    <lineage>
        <taxon>Bacteria</taxon>
        <taxon>Bacillati</taxon>
        <taxon>Actinomycetota</taxon>
        <taxon>Actinomycetes</taxon>
        <taxon>Pseudonocardiales</taxon>
        <taxon>Pseudonocardiaceae</taxon>
        <taxon>Pseudonocardia</taxon>
    </lineage>
</organism>
<protein>
    <recommendedName>
        <fullName evidence="4">Integral membrane protein</fullName>
    </recommendedName>
</protein>
<feature type="transmembrane region" description="Helical" evidence="1">
    <location>
        <begin position="95"/>
        <end position="117"/>
    </location>
</feature>
<reference evidence="2 3" key="1">
    <citation type="submission" date="2019-03" db="EMBL/GenBank/DDBJ databases">
        <title>Sequencing the genomes of 1000 actinobacteria strains.</title>
        <authorList>
            <person name="Klenk H.-P."/>
        </authorList>
    </citation>
    <scope>NUCLEOTIDE SEQUENCE [LARGE SCALE GENOMIC DNA]</scope>
    <source>
        <strain evidence="2 3">DSM 44969</strain>
    </source>
</reference>
<gene>
    <name evidence="2" type="ORF">EV378_5565</name>
</gene>